<evidence type="ECO:0000256" key="8">
    <source>
        <dbReference type="ARBA" id="ARBA00023196"/>
    </source>
</evidence>
<evidence type="ECO:0000256" key="6">
    <source>
        <dbReference type="ARBA" id="ARBA00023065"/>
    </source>
</evidence>
<dbReference type="GO" id="GO:0005524">
    <property type="term" value="F:ATP binding"/>
    <property type="evidence" value="ECO:0007669"/>
    <property type="project" value="UniProtKB-UniRule"/>
</dbReference>
<dbReference type="GO" id="GO:0046933">
    <property type="term" value="F:proton-transporting ATP synthase activity, rotational mechanism"/>
    <property type="evidence" value="ECO:0007669"/>
    <property type="project" value="UniProtKB-UniRule"/>
</dbReference>
<dbReference type="PANTHER" id="PTHR11693:SF22">
    <property type="entry name" value="ATP SYNTHASE SUBUNIT GAMMA, MITOCHONDRIAL"/>
    <property type="match status" value="1"/>
</dbReference>
<evidence type="ECO:0000313" key="12">
    <source>
        <dbReference type="Proteomes" id="UP000028302"/>
    </source>
</evidence>
<keyword evidence="5 10" id="KW-0375">Hydrogen ion transport</keyword>
<keyword evidence="7 10" id="KW-0472">Membrane</keyword>
<dbReference type="Gene3D" id="3.40.1380.10">
    <property type="match status" value="1"/>
</dbReference>
<dbReference type="CDD" id="cd12151">
    <property type="entry name" value="F1-ATPase_gamma"/>
    <property type="match status" value="1"/>
</dbReference>
<dbReference type="PRINTS" id="PR00126">
    <property type="entry name" value="ATPASEGAMMA"/>
</dbReference>
<dbReference type="InterPro" id="IPR000131">
    <property type="entry name" value="ATP_synth_F1_gsu"/>
</dbReference>
<dbReference type="SUPFAM" id="SSF52943">
    <property type="entry name" value="ATP synthase (F1-ATPase), gamma subunit"/>
    <property type="match status" value="1"/>
</dbReference>
<dbReference type="PANTHER" id="PTHR11693">
    <property type="entry name" value="ATP SYNTHASE GAMMA CHAIN"/>
    <property type="match status" value="1"/>
</dbReference>
<comment type="similarity">
    <text evidence="3 10">Belongs to the ATPase gamma chain family.</text>
</comment>
<keyword evidence="6 10" id="KW-0406">Ion transport</keyword>
<dbReference type="Pfam" id="PF00231">
    <property type="entry name" value="ATP-synt"/>
    <property type="match status" value="1"/>
</dbReference>
<reference evidence="11 12" key="1">
    <citation type="submission" date="2013-03" db="EMBL/GenBank/DDBJ databases">
        <title>Salinisphaera hydrothermalis C41B8 Genome Sequencing.</title>
        <authorList>
            <person name="Li C."/>
            <person name="Lai Q."/>
            <person name="Shao Z."/>
        </authorList>
    </citation>
    <scope>NUCLEOTIDE SEQUENCE [LARGE SCALE GENOMIC DNA]</scope>
    <source>
        <strain evidence="11 12">C41B8</strain>
    </source>
</reference>
<dbReference type="GO" id="GO:0042777">
    <property type="term" value="P:proton motive force-driven plasma membrane ATP synthesis"/>
    <property type="evidence" value="ECO:0007669"/>
    <property type="project" value="UniProtKB-UniRule"/>
</dbReference>
<keyword evidence="12" id="KW-1185">Reference proteome</keyword>
<comment type="subcellular location">
    <subcellularLocation>
        <location evidence="10">Cell membrane</location>
        <topology evidence="10">Peripheral membrane protein</topology>
    </subcellularLocation>
    <subcellularLocation>
        <location evidence="2">Membrane</location>
        <topology evidence="2">Peripheral membrane protein</topology>
    </subcellularLocation>
</comment>
<sequence length="288" mass="32989">MSRSHEIQRQIRNVQRLQRVMRSMQLVAMAKRRRCTDRMLAGRPYAAAIRHVARHVVAAHSEFRHPLLDHRDDQRAGYIVVTSDRGLCGGLNHRLLTRVNHAMDARTETTDEIPLGVFGKRGMAYFRRRAGRVLASANNLADAPAAEALTETIRTLIDEYAEGRIDRLFLAFNRFENVLHQKPMIVQLLPVLPIESDDMPHTWDYIYEPESIDLIDAVLRRYIHYQIYQAVLENRASEMTARATAMQKATDNAANRIKKLTQIRHKLRQAAITQEIQEIMAGCEATSG</sequence>
<name>A0A084IKJ4_SALHC</name>
<gene>
    <name evidence="10" type="primary">atpG</name>
    <name evidence="11" type="ORF">C41B8_10925</name>
</gene>
<comment type="subunit">
    <text evidence="10">F-type ATPases have 2 components, CF(1) - the catalytic core - and CF(0) - the membrane proton channel. CF(1) has five subunits: alpha(3), beta(3), gamma(1), delta(1), epsilon(1). CF(0) has three main subunits: a, b and c.</text>
</comment>
<evidence type="ECO:0000256" key="4">
    <source>
        <dbReference type="ARBA" id="ARBA00022448"/>
    </source>
</evidence>
<dbReference type="Proteomes" id="UP000028302">
    <property type="component" value="Unassembled WGS sequence"/>
</dbReference>
<dbReference type="PATRIC" id="fig|1304275.5.peg.2231"/>
<keyword evidence="8 10" id="KW-0139">CF(1)</keyword>
<organism evidence="11 12">
    <name type="scientific">Salinisphaera hydrothermalis (strain C41B8)</name>
    <dbReference type="NCBI Taxonomy" id="1304275"/>
    <lineage>
        <taxon>Bacteria</taxon>
        <taxon>Pseudomonadati</taxon>
        <taxon>Pseudomonadota</taxon>
        <taxon>Gammaproteobacteria</taxon>
        <taxon>Salinisphaerales</taxon>
        <taxon>Salinisphaeraceae</taxon>
        <taxon>Salinisphaera</taxon>
    </lineage>
</organism>
<proteinExistence type="inferred from homology"/>
<evidence type="ECO:0000313" key="11">
    <source>
        <dbReference type="EMBL" id="KEZ77228.1"/>
    </source>
</evidence>
<protein>
    <recommendedName>
        <fullName evidence="10">ATP synthase gamma chain</fullName>
    </recommendedName>
    <alternativeName>
        <fullName evidence="10">ATP synthase F1 sector gamma subunit</fullName>
    </alternativeName>
    <alternativeName>
        <fullName evidence="10">F-ATPase gamma subunit</fullName>
    </alternativeName>
</protein>
<keyword evidence="4 10" id="KW-0813">Transport</keyword>
<comment type="function">
    <text evidence="1 10">Produces ATP from ADP in the presence of a proton gradient across the membrane. The gamma chain is believed to be important in regulating ATPase activity and the flow of protons through the CF(0) complex.</text>
</comment>
<evidence type="ECO:0000256" key="7">
    <source>
        <dbReference type="ARBA" id="ARBA00023136"/>
    </source>
</evidence>
<dbReference type="GO" id="GO:0005886">
    <property type="term" value="C:plasma membrane"/>
    <property type="evidence" value="ECO:0007669"/>
    <property type="project" value="UniProtKB-SubCell"/>
</dbReference>
<evidence type="ECO:0000256" key="2">
    <source>
        <dbReference type="ARBA" id="ARBA00004170"/>
    </source>
</evidence>
<dbReference type="InterPro" id="IPR035968">
    <property type="entry name" value="ATP_synth_F1_ATPase_gsu"/>
</dbReference>
<dbReference type="AlphaFoldDB" id="A0A084IKJ4"/>
<dbReference type="RefSeq" id="WP_037337854.1">
    <property type="nucleotide sequence ID" value="NZ_APNK01000015.1"/>
</dbReference>
<dbReference type="Gene3D" id="1.10.287.80">
    <property type="entry name" value="ATP synthase, gamma subunit, helix hairpin domain"/>
    <property type="match status" value="2"/>
</dbReference>
<dbReference type="EMBL" id="APNK01000015">
    <property type="protein sequence ID" value="KEZ77228.1"/>
    <property type="molecule type" value="Genomic_DNA"/>
</dbReference>
<evidence type="ECO:0000256" key="5">
    <source>
        <dbReference type="ARBA" id="ARBA00022781"/>
    </source>
</evidence>
<dbReference type="eggNOG" id="COG0224">
    <property type="taxonomic scope" value="Bacteria"/>
</dbReference>
<comment type="caution">
    <text evidence="11">The sequence shown here is derived from an EMBL/GenBank/DDBJ whole genome shotgun (WGS) entry which is preliminary data.</text>
</comment>
<evidence type="ECO:0000256" key="10">
    <source>
        <dbReference type="HAMAP-Rule" id="MF_00815"/>
    </source>
</evidence>
<dbReference type="GO" id="GO:0045259">
    <property type="term" value="C:proton-transporting ATP synthase complex"/>
    <property type="evidence" value="ECO:0007669"/>
    <property type="project" value="UniProtKB-KW"/>
</dbReference>
<evidence type="ECO:0000256" key="3">
    <source>
        <dbReference type="ARBA" id="ARBA00007681"/>
    </source>
</evidence>
<dbReference type="HAMAP" id="MF_00815">
    <property type="entry name" value="ATP_synth_gamma_bact"/>
    <property type="match status" value="1"/>
</dbReference>
<keyword evidence="9 10" id="KW-0066">ATP synthesis</keyword>
<keyword evidence="10" id="KW-1003">Cell membrane</keyword>
<accession>A0A084IKJ4</accession>
<dbReference type="NCBIfam" id="TIGR01146">
    <property type="entry name" value="ATPsyn_F1gamma"/>
    <property type="match status" value="1"/>
</dbReference>
<evidence type="ECO:0000256" key="9">
    <source>
        <dbReference type="ARBA" id="ARBA00023310"/>
    </source>
</evidence>
<dbReference type="STRING" id="1304275.C41B8_10925"/>
<evidence type="ECO:0000256" key="1">
    <source>
        <dbReference type="ARBA" id="ARBA00003456"/>
    </source>
</evidence>